<proteinExistence type="inferred from homology"/>
<dbReference type="Gene3D" id="3.30.2310.20">
    <property type="entry name" value="RelE-like"/>
    <property type="match status" value="1"/>
</dbReference>
<dbReference type="STRING" id="670482.SAMN04488542_101307"/>
<dbReference type="AlphaFoldDB" id="A0A1G7ERJ8"/>
<dbReference type="InterPro" id="IPR051803">
    <property type="entry name" value="TA_system_RelE-like_toxin"/>
</dbReference>
<dbReference type="EMBL" id="FNBG01000001">
    <property type="protein sequence ID" value="SDE66207.1"/>
    <property type="molecule type" value="Genomic_DNA"/>
</dbReference>
<sequence>MAEQTIIWTVSAYKDIQNIVEYISQDSMYYAMAFYDDVMDTAQTLNEFPQRGRVVPEMDDPEMREIFIHRYRLIYRIQKDRIIIQTIIHGARNFMKE</sequence>
<gene>
    <name evidence="3" type="ORF">SAMN04488542_101307</name>
</gene>
<dbReference type="PANTHER" id="PTHR33755">
    <property type="entry name" value="TOXIN PARE1-RELATED"/>
    <property type="match status" value="1"/>
</dbReference>
<name>A0A1G7ERJ8_9BACL</name>
<dbReference type="OrthoDB" id="5574284at2"/>
<dbReference type="InterPro" id="IPR007712">
    <property type="entry name" value="RelE/ParE_toxin"/>
</dbReference>
<dbReference type="RefSeq" id="WP_091226118.1">
    <property type="nucleotide sequence ID" value="NZ_FNBG01000001.1"/>
</dbReference>
<evidence type="ECO:0000313" key="3">
    <source>
        <dbReference type="EMBL" id="SDE66207.1"/>
    </source>
</evidence>
<dbReference type="Proteomes" id="UP000198972">
    <property type="component" value="Unassembled WGS sequence"/>
</dbReference>
<comment type="similarity">
    <text evidence="1">Belongs to the RelE toxin family.</text>
</comment>
<dbReference type="Pfam" id="PF05016">
    <property type="entry name" value="ParE_toxin"/>
    <property type="match status" value="1"/>
</dbReference>
<keyword evidence="2" id="KW-1277">Toxin-antitoxin system</keyword>
<dbReference type="PANTHER" id="PTHR33755:SF5">
    <property type="entry name" value="TYPE II TOXIN-ANTITOXIN SYSTEM RELE_PARE FAMILY TOXIN"/>
    <property type="match status" value="1"/>
</dbReference>
<dbReference type="InterPro" id="IPR035093">
    <property type="entry name" value="RelE/ParE_toxin_dom_sf"/>
</dbReference>
<evidence type="ECO:0000256" key="2">
    <source>
        <dbReference type="ARBA" id="ARBA00022649"/>
    </source>
</evidence>
<keyword evidence="4" id="KW-1185">Reference proteome</keyword>
<accession>A0A1G7ERJ8</accession>
<reference evidence="3 4" key="1">
    <citation type="submission" date="2016-10" db="EMBL/GenBank/DDBJ databases">
        <authorList>
            <person name="de Groot N.N."/>
        </authorList>
    </citation>
    <scope>NUCLEOTIDE SEQUENCE [LARGE SCALE GENOMIC DNA]</scope>
    <source>
        <strain evidence="3 4">DSM 28129</strain>
    </source>
</reference>
<organism evidence="3 4">
    <name type="scientific">Fontibacillus panacisegetis</name>
    <dbReference type="NCBI Taxonomy" id="670482"/>
    <lineage>
        <taxon>Bacteria</taxon>
        <taxon>Bacillati</taxon>
        <taxon>Bacillota</taxon>
        <taxon>Bacilli</taxon>
        <taxon>Bacillales</taxon>
        <taxon>Paenibacillaceae</taxon>
        <taxon>Fontibacillus</taxon>
    </lineage>
</organism>
<evidence type="ECO:0000256" key="1">
    <source>
        <dbReference type="ARBA" id="ARBA00006226"/>
    </source>
</evidence>
<protein>
    <submittedName>
        <fullName evidence="3">Plasmid stabilization system protein ParE</fullName>
    </submittedName>
</protein>
<evidence type="ECO:0000313" key="4">
    <source>
        <dbReference type="Proteomes" id="UP000198972"/>
    </source>
</evidence>